<dbReference type="SUPFAM" id="SSF51197">
    <property type="entry name" value="Clavaminate synthase-like"/>
    <property type="match status" value="1"/>
</dbReference>
<dbReference type="NCBIfam" id="TIGR01762">
    <property type="entry name" value="chlorin-enz"/>
    <property type="match status" value="1"/>
</dbReference>
<name>A0A1X7GJI6_TRICW</name>
<comment type="cofactor">
    <cofactor evidence="1">
        <name>Fe(2+)</name>
        <dbReference type="ChEBI" id="CHEBI:29033"/>
    </cofactor>
</comment>
<sequence>MTVIEKQDFGLTEDEIDFFFKNGYIKPFKVYEPEEMDAHWKRLRLQLLDRRNAVYRDNTVANSGKNNLANYDRHLDIPFLGAHVCHPKIVHKVRSLMGPNLLCWKSEFFSKYPGDAGTDWHQAESFAGVAGRPHIEWPDNAQRRGTITAWCAFTDAMKDTACLAIVPGTHNMMYYDETKRLVYDPDKNNNLVKNGVHRGLWGYDYRDLQKDKDWAPDESKAVYLEMKKGEVVIFWSTVLHSSLPHAGLTSEMRVGYSSRYVPPEVRIHPDSDVLVEFGAEVSLENYGAVVVSGSNPYDHNKIRTHNMRGDPFVPA</sequence>
<reference evidence="3" key="1">
    <citation type="submission" date="2017-04" db="EMBL/GenBank/DDBJ databases">
        <authorList>
            <person name="Varghese N."/>
            <person name="Submissions S."/>
        </authorList>
    </citation>
    <scope>NUCLEOTIDE SEQUENCE [LARGE SCALE GENOMIC DNA]</scope>
    <source>
        <strain evidence="3">Ballard 720</strain>
    </source>
</reference>
<dbReference type="GO" id="GO:0005506">
    <property type="term" value="F:iron ion binding"/>
    <property type="evidence" value="ECO:0007669"/>
    <property type="project" value="UniProtKB-ARBA"/>
</dbReference>
<dbReference type="AlphaFoldDB" id="A0A1X7GJI6"/>
<dbReference type="OrthoDB" id="9791262at2"/>
<dbReference type="PANTHER" id="PTHR20883">
    <property type="entry name" value="PHYTANOYL-COA DIOXYGENASE DOMAIN CONTAINING 1"/>
    <property type="match status" value="1"/>
</dbReference>
<keyword evidence="3" id="KW-1185">Reference proteome</keyword>
<dbReference type="Gene3D" id="2.60.120.620">
    <property type="entry name" value="q2cbj1_9rhob like domain"/>
    <property type="match status" value="1"/>
</dbReference>
<evidence type="ECO:0000313" key="3">
    <source>
        <dbReference type="Proteomes" id="UP000192911"/>
    </source>
</evidence>
<organism evidence="2 3">
    <name type="scientific">Trinickia caryophylli</name>
    <name type="common">Paraburkholderia caryophylli</name>
    <dbReference type="NCBI Taxonomy" id="28094"/>
    <lineage>
        <taxon>Bacteria</taxon>
        <taxon>Pseudomonadati</taxon>
        <taxon>Pseudomonadota</taxon>
        <taxon>Betaproteobacteria</taxon>
        <taxon>Burkholderiales</taxon>
        <taxon>Burkholderiaceae</taxon>
        <taxon>Trinickia</taxon>
    </lineage>
</organism>
<dbReference type="EMBL" id="FXAH01000016">
    <property type="protein sequence ID" value="SMF70057.1"/>
    <property type="molecule type" value="Genomic_DNA"/>
</dbReference>
<dbReference type="Pfam" id="PF05721">
    <property type="entry name" value="PhyH"/>
    <property type="match status" value="1"/>
</dbReference>
<dbReference type="GeneID" id="95552008"/>
<gene>
    <name evidence="2" type="ORF">SAMN06295900_11622</name>
</gene>
<dbReference type="InterPro" id="IPR008775">
    <property type="entry name" value="Phytyl_CoA_dOase-like"/>
</dbReference>
<protein>
    <submittedName>
        <fullName evidence="2">Non-haem Fe2+, alpha-ketoglutarate-dependent halogenase</fullName>
    </submittedName>
</protein>
<dbReference type="InterPro" id="IPR010092">
    <property type="entry name" value="Chlorin_enz"/>
</dbReference>
<dbReference type="RefSeq" id="WP_085229780.1">
    <property type="nucleotide sequence ID" value="NZ_BSQD01000014.1"/>
</dbReference>
<dbReference type="Proteomes" id="UP000192911">
    <property type="component" value="Unassembled WGS sequence"/>
</dbReference>
<dbReference type="PANTHER" id="PTHR20883:SF48">
    <property type="entry name" value="ECTOINE DIOXYGENASE"/>
    <property type="match status" value="1"/>
</dbReference>
<dbReference type="GO" id="GO:0016706">
    <property type="term" value="F:2-oxoglutarate-dependent dioxygenase activity"/>
    <property type="evidence" value="ECO:0007669"/>
    <property type="project" value="UniProtKB-ARBA"/>
</dbReference>
<proteinExistence type="predicted"/>
<evidence type="ECO:0000313" key="2">
    <source>
        <dbReference type="EMBL" id="SMF70057.1"/>
    </source>
</evidence>
<evidence type="ECO:0000256" key="1">
    <source>
        <dbReference type="ARBA" id="ARBA00001954"/>
    </source>
</evidence>
<dbReference type="STRING" id="28094.SAMN06295900_11622"/>
<accession>A0A1X7GJI6</accession>